<dbReference type="EMBL" id="AXCM01005392">
    <property type="status" value="NOT_ANNOTATED_CDS"/>
    <property type="molecule type" value="Genomic_DNA"/>
</dbReference>
<dbReference type="Proteomes" id="UP000075883">
    <property type="component" value="Unassembled WGS sequence"/>
</dbReference>
<reference evidence="2" key="2">
    <citation type="submission" date="2020-05" db="UniProtKB">
        <authorList>
            <consortium name="EnsemblMetazoa"/>
        </authorList>
    </citation>
    <scope>IDENTIFICATION</scope>
    <source>
        <strain evidence="2">A-37</strain>
    </source>
</reference>
<keyword evidence="3" id="KW-1185">Reference proteome</keyword>
<proteinExistence type="predicted"/>
<feature type="compositionally biased region" description="Low complexity" evidence="1">
    <location>
        <begin position="462"/>
        <end position="474"/>
    </location>
</feature>
<feature type="compositionally biased region" description="Low complexity" evidence="1">
    <location>
        <begin position="738"/>
        <end position="750"/>
    </location>
</feature>
<dbReference type="EMBL" id="AXCM01005391">
    <property type="status" value="NOT_ANNOTATED_CDS"/>
    <property type="molecule type" value="Genomic_DNA"/>
</dbReference>
<name>A0A182MUS5_9DIPT</name>
<dbReference type="STRING" id="139723.A0A182MUS5"/>
<organism evidence="2 3">
    <name type="scientific">Anopheles culicifacies</name>
    <dbReference type="NCBI Taxonomy" id="139723"/>
    <lineage>
        <taxon>Eukaryota</taxon>
        <taxon>Metazoa</taxon>
        <taxon>Ecdysozoa</taxon>
        <taxon>Arthropoda</taxon>
        <taxon>Hexapoda</taxon>
        <taxon>Insecta</taxon>
        <taxon>Pterygota</taxon>
        <taxon>Neoptera</taxon>
        <taxon>Endopterygota</taxon>
        <taxon>Diptera</taxon>
        <taxon>Nematocera</taxon>
        <taxon>Culicoidea</taxon>
        <taxon>Culicidae</taxon>
        <taxon>Anophelinae</taxon>
        <taxon>Anopheles</taxon>
        <taxon>culicifacies species complex</taxon>
    </lineage>
</organism>
<feature type="region of interest" description="Disordered" evidence="1">
    <location>
        <begin position="720"/>
        <end position="750"/>
    </location>
</feature>
<reference evidence="3" key="1">
    <citation type="submission" date="2013-09" db="EMBL/GenBank/DDBJ databases">
        <title>The Genome Sequence of Anopheles culicifacies species A.</title>
        <authorList>
            <consortium name="The Broad Institute Genomics Platform"/>
            <person name="Neafsey D.E."/>
            <person name="Besansky N."/>
            <person name="Howell P."/>
            <person name="Walton C."/>
            <person name="Young S.K."/>
            <person name="Zeng Q."/>
            <person name="Gargeya S."/>
            <person name="Fitzgerald M."/>
            <person name="Haas B."/>
            <person name="Abouelleil A."/>
            <person name="Allen A.W."/>
            <person name="Alvarado L."/>
            <person name="Arachchi H.M."/>
            <person name="Berlin A.M."/>
            <person name="Chapman S.B."/>
            <person name="Gainer-Dewar J."/>
            <person name="Goldberg J."/>
            <person name="Griggs A."/>
            <person name="Gujja S."/>
            <person name="Hansen M."/>
            <person name="Howarth C."/>
            <person name="Imamovic A."/>
            <person name="Ireland A."/>
            <person name="Larimer J."/>
            <person name="McCowan C."/>
            <person name="Murphy C."/>
            <person name="Pearson M."/>
            <person name="Poon T.W."/>
            <person name="Priest M."/>
            <person name="Roberts A."/>
            <person name="Saif S."/>
            <person name="Shea T."/>
            <person name="Sisk P."/>
            <person name="Sykes S."/>
            <person name="Wortman J."/>
            <person name="Nusbaum C."/>
            <person name="Birren B."/>
        </authorList>
    </citation>
    <scope>NUCLEOTIDE SEQUENCE [LARGE SCALE GENOMIC DNA]</scope>
    <source>
        <strain evidence="3">A-37</strain>
    </source>
</reference>
<evidence type="ECO:0000256" key="1">
    <source>
        <dbReference type="SAM" id="MobiDB-lite"/>
    </source>
</evidence>
<feature type="compositionally biased region" description="Polar residues" evidence="1">
    <location>
        <begin position="450"/>
        <end position="460"/>
    </location>
</feature>
<feature type="compositionally biased region" description="Low complexity" evidence="1">
    <location>
        <begin position="428"/>
        <end position="440"/>
    </location>
</feature>
<dbReference type="Pfam" id="PF24917">
    <property type="entry name" value="BLTP3A_B"/>
    <property type="match status" value="1"/>
</dbReference>
<protein>
    <submittedName>
        <fullName evidence="2">Uncharacterized protein</fullName>
    </submittedName>
</protein>
<accession>A0A182MUS5</accession>
<evidence type="ECO:0000313" key="2">
    <source>
        <dbReference type="EnsemblMetazoa" id="ACUA026738-PA"/>
    </source>
</evidence>
<sequence length="750" mass="84123">MIRVVQQLTDVVLLQHFSNNFVAVIYTKNLSPDKVNLSAFRGEGELSNLQLDENVLTELLELPAWLRLTSAWCNHVSFRISWTKLKSTPILLTLDEVNITIETCEIARSGTPTAGLSSLAVPQGKYSFIHKVIDGITIVVNTVNVNLKSPAFTASVQMSRIRVESRTPKWGLGDLRVTRLKDPTRGMLLIFKELSWQTVRIEASSTQDLSLTPLRLLTNQASCRITIKKRLSDCSIVASRLVLILDDLLWVLTDSQLKAALHFVDSLTGLIKASTNVVQRVKAQKKLETLPEYQAQLDQSKKVPDTQQLSAAQRYFNIYDMRETSYHFFSQHIDLHLCDDAGVGRSSHPNLTDGGALQISVQGFQIDYYPYHLAKADRSHWPKYREASIPPALWLEQSLNTFREAILNLSQPNRPPQHASLERTTNFGQQQAPPGSSAAAMGHQRGGSTAGNNGTNQPAAQSIPGTPSSGSSHGTVLPVKKHVLDNLAKLMCACVVMKIEEFTLYRVTTSGNKQMPKEFVSDLAVYVSLLTLICRRFRVFVADRFAITPIRRVANKSHREEVEKFHNAKYARPGKQSQNSADRHDDIDTLAHDLTPVALRWVDHQLQLDRSYVMIVIVRMSSDEPDLVLLASHCADIVQVVKDDPQQEIFHIVIVLHIVVRLQIFDERFQPWINLPHVSQLANSDGGKHYRLGSGVYVFHRNADGVLAKQRHVGEYQLHHENPRHQTAGEPEEPLRPVVPTVEDVTDTGQ</sequence>
<evidence type="ECO:0000313" key="3">
    <source>
        <dbReference type="Proteomes" id="UP000075883"/>
    </source>
</evidence>
<dbReference type="AlphaFoldDB" id="A0A182MUS5"/>
<feature type="region of interest" description="Disordered" evidence="1">
    <location>
        <begin position="411"/>
        <end position="474"/>
    </location>
</feature>
<dbReference type="PANTHER" id="PTHR22774:SF11">
    <property type="entry name" value="CHOREIN N-TERMINAL DOMAIN-CONTAINING PROTEIN"/>
    <property type="match status" value="1"/>
</dbReference>
<dbReference type="InterPro" id="IPR026728">
    <property type="entry name" value="BLTP3A/B"/>
</dbReference>
<dbReference type="PANTHER" id="PTHR22774">
    <property type="entry name" value="CHOREIN N-TERMINAL DOMAIN-CONTAINING PROTEIN"/>
    <property type="match status" value="1"/>
</dbReference>
<dbReference type="VEuPathDB" id="VectorBase:ACUA026738"/>
<dbReference type="EnsemblMetazoa" id="ACUA026738-RA">
    <property type="protein sequence ID" value="ACUA026738-PA"/>
    <property type="gene ID" value="ACUA026738"/>
</dbReference>